<evidence type="ECO:0000313" key="1">
    <source>
        <dbReference type="EMBL" id="AHG43546.1"/>
    </source>
</evidence>
<protein>
    <submittedName>
        <fullName evidence="1">Uncharacterized protein</fullName>
    </submittedName>
</protein>
<dbReference type="HOGENOM" id="CLU_3083809_0_0_6"/>
<accession>W0N3C1</accession>
<dbReference type="Proteomes" id="UP000019089">
    <property type="component" value="Chromosome"/>
</dbReference>
<dbReference type="AlphaFoldDB" id="W0N3C1"/>
<evidence type="ECO:0000313" key="2">
    <source>
        <dbReference type="Proteomes" id="UP000019089"/>
    </source>
</evidence>
<reference evidence="1 2" key="1">
    <citation type="submission" date="2013-12" db="EMBL/GenBank/DDBJ databases">
        <title>Interactions Between Genome Architecture and Virulence Genes in Pseudomonas syringae, strain CC1557 as a model.</title>
        <authorList>
            <person name="Baltrus D."/>
            <person name="Hockett K."/>
            <person name="Karlsrud E."/>
            <person name="Dougherty K."/>
            <person name="Nishimura M."/>
        </authorList>
    </citation>
    <scope>NUCLEOTIDE SEQUENCE [LARGE SCALE GENOMIC DNA]</scope>
    <source>
        <strain evidence="1 2">CC1557</strain>
    </source>
</reference>
<sequence length="52" mass="6033">MDRCRDCGHLVFRLMYMQDFQALQGVAQRLHLTATEQSPRRKTATILVVAKQ</sequence>
<dbReference type="EMBL" id="CP007014">
    <property type="protein sequence ID" value="AHG43546.1"/>
    <property type="molecule type" value="Genomic_DNA"/>
</dbReference>
<organism evidence="1 2">
    <name type="scientific">Pseudomonas syringae CC1557</name>
    <dbReference type="NCBI Taxonomy" id="1357279"/>
    <lineage>
        <taxon>Bacteria</taxon>
        <taxon>Pseudomonadati</taxon>
        <taxon>Pseudomonadota</taxon>
        <taxon>Gammaproteobacteria</taxon>
        <taxon>Pseudomonadales</taxon>
        <taxon>Pseudomonadaceae</taxon>
        <taxon>Pseudomonas</taxon>
        <taxon>Pseudomonas syringae</taxon>
    </lineage>
</organism>
<dbReference type="KEGG" id="psyr:N018_10250"/>
<proteinExistence type="predicted"/>
<gene>
    <name evidence="1" type="ORF">N018_10250</name>
</gene>
<dbReference type="STRING" id="1357279.N018_10250"/>
<name>W0N3C1_PSESX</name>